<dbReference type="Proteomes" id="UP001454036">
    <property type="component" value="Unassembled WGS sequence"/>
</dbReference>
<evidence type="ECO:0000313" key="3">
    <source>
        <dbReference type="Proteomes" id="UP001454036"/>
    </source>
</evidence>
<keyword evidence="3" id="KW-1185">Reference proteome</keyword>
<feature type="domain" description="F-box associated beta-propeller type 3" evidence="1">
    <location>
        <begin position="149"/>
        <end position="266"/>
    </location>
</feature>
<sequence length="301" mass="34942">MKQRRSVVDYKMKKGKEVDELSPILCSFIKNVPEAILVEIFPIKEIIMCKSVCKIWYHLIKMPQFTKQHFERAQPCAVVKRSRPSQVSRMLYLIEPHKVCVTYCRCTSYFTDCEHRVSLKLDTTLKTPLRNIELLRTVNGDLKTKHSRAIKKCCTKATHTLHKFNIVNSCNGFLCLSEPQSNNPMDVFNLVTGEYLNLPGTEKVDGKMEHIVCGFGYSPKLNKYKVIRMFEGEELQDDSSMFNGRDRFNRTIAETYTFGKGSWERIGNVPDSIYSYQPVLRHQQIYAHQFPVYCNGAVDWQ</sequence>
<gene>
    <name evidence="2" type="ORF">LIER_20967</name>
</gene>
<dbReference type="PANTHER" id="PTHR31672">
    <property type="entry name" value="BNACNNG10540D PROTEIN"/>
    <property type="match status" value="1"/>
</dbReference>
<dbReference type="Pfam" id="PF08268">
    <property type="entry name" value="FBA_3"/>
    <property type="match status" value="1"/>
</dbReference>
<comment type="caution">
    <text evidence="2">The sequence shown here is derived from an EMBL/GenBank/DDBJ whole genome shotgun (WGS) entry which is preliminary data.</text>
</comment>
<dbReference type="EMBL" id="BAABME010005431">
    <property type="protein sequence ID" value="GAA0165610.1"/>
    <property type="molecule type" value="Genomic_DNA"/>
</dbReference>
<dbReference type="PANTHER" id="PTHR31672:SF13">
    <property type="entry name" value="F-BOX PROTEIN CPR30-LIKE"/>
    <property type="match status" value="1"/>
</dbReference>
<evidence type="ECO:0000259" key="1">
    <source>
        <dbReference type="Pfam" id="PF08268"/>
    </source>
</evidence>
<dbReference type="AlphaFoldDB" id="A0AAV3QNI3"/>
<protein>
    <recommendedName>
        <fullName evidence="1">F-box associated beta-propeller type 3 domain-containing protein</fullName>
    </recommendedName>
</protein>
<accession>A0AAV3QNI3</accession>
<reference evidence="2 3" key="1">
    <citation type="submission" date="2024-01" db="EMBL/GenBank/DDBJ databases">
        <title>The complete chloroplast genome sequence of Lithospermum erythrorhizon: insights into the phylogenetic relationship among Boraginaceae species and the maternal lineages of purple gromwells.</title>
        <authorList>
            <person name="Okada T."/>
            <person name="Watanabe K."/>
        </authorList>
    </citation>
    <scope>NUCLEOTIDE SEQUENCE [LARGE SCALE GENOMIC DNA]</scope>
</reference>
<name>A0AAV3QNI3_LITER</name>
<dbReference type="SUPFAM" id="SSF81383">
    <property type="entry name" value="F-box domain"/>
    <property type="match status" value="1"/>
</dbReference>
<proteinExistence type="predicted"/>
<organism evidence="2 3">
    <name type="scientific">Lithospermum erythrorhizon</name>
    <name type="common">Purple gromwell</name>
    <name type="synonym">Lithospermum officinale var. erythrorhizon</name>
    <dbReference type="NCBI Taxonomy" id="34254"/>
    <lineage>
        <taxon>Eukaryota</taxon>
        <taxon>Viridiplantae</taxon>
        <taxon>Streptophyta</taxon>
        <taxon>Embryophyta</taxon>
        <taxon>Tracheophyta</taxon>
        <taxon>Spermatophyta</taxon>
        <taxon>Magnoliopsida</taxon>
        <taxon>eudicotyledons</taxon>
        <taxon>Gunneridae</taxon>
        <taxon>Pentapetalae</taxon>
        <taxon>asterids</taxon>
        <taxon>lamiids</taxon>
        <taxon>Boraginales</taxon>
        <taxon>Boraginaceae</taxon>
        <taxon>Boraginoideae</taxon>
        <taxon>Lithospermeae</taxon>
        <taxon>Lithospermum</taxon>
    </lineage>
</organism>
<dbReference type="InterPro" id="IPR013187">
    <property type="entry name" value="F-box-assoc_dom_typ3"/>
</dbReference>
<dbReference type="InterPro" id="IPR036047">
    <property type="entry name" value="F-box-like_dom_sf"/>
</dbReference>
<dbReference type="InterPro" id="IPR050796">
    <property type="entry name" value="SCF_F-box_component"/>
</dbReference>
<evidence type="ECO:0000313" key="2">
    <source>
        <dbReference type="EMBL" id="GAA0165610.1"/>
    </source>
</evidence>